<protein>
    <recommendedName>
        <fullName evidence="2 8">Biotin carboxyl carrier protein of acetyl-CoA carboxylase</fullName>
    </recommendedName>
</protein>
<name>A0A371J6G5_9FIRM</name>
<dbReference type="InterPro" id="IPR001882">
    <property type="entry name" value="Biotin_BS"/>
</dbReference>
<evidence type="ECO:0000256" key="1">
    <source>
        <dbReference type="ARBA" id="ARBA00005194"/>
    </source>
</evidence>
<evidence type="ECO:0000256" key="8">
    <source>
        <dbReference type="RuleBase" id="RU364072"/>
    </source>
</evidence>
<evidence type="ECO:0000256" key="3">
    <source>
        <dbReference type="ARBA" id="ARBA00022516"/>
    </source>
</evidence>
<evidence type="ECO:0000313" key="10">
    <source>
        <dbReference type="EMBL" id="RDY28335.1"/>
    </source>
</evidence>
<proteinExistence type="predicted"/>
<reference evidence="10 11" key="1">
    <citation type="journal article" date="2017" name="Genome Announc.">
        <title>Draft Genome Sequence of Romboutsia weinsteinii sp. nov. Strain CCRI-19649(T) Isolated from Surface Water.</title>
        <authorList>
            <person name="Maheux A.F."/>
            <person name="Boudreau D.K."/>
            <person name="Berube E."/>
            <person name="Boissinot M."/>
            <person name="Cantin P."/>
            <person name="Raymond F."/>
            <person name="Corbeil J."/>
            <person name="Omar R.F."/>
            <person name="Bergeron M.G."/>
        </authorList>
    </citation>
    <scope>NUCLEOTIDE SEQUENCE [LARGE SCALE GENOMIC DNA]</scope>
    <source>
        <strain evidence="10 11">CCRI-19649</strain>
    </source>
</reference>
<evidence type="ECO:0000256" key="2">
    <source>
        <dbReference type="ARBA" id="ARBA00017562"/>
    </source>
</evidence>
<dbReference type="GO" id="GO:0003989">
    <property type="term" value="F:acetyl-CoA carboxylase activity"/>
    <property type="evidence" value="ECO:0007669"/>
    <property type="project" value="InterPro"/>
</dbReference>
<dbReference type="RefSeq" id="WP_094367638.1">
    <property type="nucleotide sequence ID" value="NZ_NOJY02000007.1"/>
</dbReference>
<dbReference type="PRINTS" id="PR01071">
    <property type="entry name" value="ACOABIOTINCC"/>
</dbReference>
<dbReference type="PROSITE" id="PS50968">
    <property type="entry name" value="BIOTINYL_LIPOYL"/>
    <property type="match status" value="1"/>
</dbReference>
<dbReference type="AlphaFoldDB" id="A0A371J6G5"/>
<keyword evidence="6 8" id="KW-0275">Fatty acid biosynthesis</keyword>
<accession>A0A371J6G5</accession>
<evidence type="ECO:0000256" key="4">
    <source>
        <dbReference type="ARBA" id="ARBA00022832"/>
    </source>
</evidence>
<dbReference type="PANTHER" id="PTHR45266">
    <property type="entry name" value="OXALOACETATE DECARBOXYLASE ALPHA CHAIN"/>
    <property type="match status" value="1"/>
</dbReference>
<gene>
    <name evidence="10" type="primary">accB</name>
    <name evidence="10" type="ORF">CHL78_005390</name>
</gene>
<dbReference type="InterPro" id="IPR050709">
    <property type="entry name" value="Biotin_Carboxyl_Carrier/Decarb"/>
</dbReference>
<dbReference type="GO" id="GO:0006633">
    <property type="term" value="P:fatty acid biosynthetic process"/>
    <property type="evidence" value="ECO:0007669"/>
    <property type="project" value="UniProtKB-UniPathway"/>
</dbReference>
<evidence type="ECO:0000256" key="6">
    <source>
        <dbReference type="ARBA" id="ARBA00023160"/>
    </source>
</evidence>
<dbReference type="InterPro" id="IPR011053">
    <property type="entry name" value="Single_hybrid_motif"/>
</dbReference>
<comment type="caution">
    <text evidence="10">The sequence shown here is derived from an EMBL/GenBank/DDBJ whole genome shotgun (WGS) entry which is preliminary data.</text>
</comment>
<dbReference type="PANTHER" id="PTHR45266:SF3">
    <property type="entry name" value="OXALOACETATE DECARBOXYLASE ALPHA CHAIN"/>
    <property type="match status" value="1"/>
</dbReference>
<keyword evidence="5 8" id="KW-0443">Lipid metabolism</keyword>
<dbReference type="InterPro" id="IPR000089">
    <property type="entry name" value="Biotin_lipoyl"/>
</dbReference>
<dbReference type="UniPathway" id="UPA00094"/>
<comment type="pathway">
    <text evidence="1 8">Lipid metabolism; fatty acid biosynthesis.</text>
</comment>
<organism evidence="10 11">
    <name type="scientific">Romboutsia weinsteinii</name>
    <dbReference type="NCBI Taxonomy" id="2020949"/>
    <lineage>
        <taxon>Bacteria</taxon>
        <taxon>Bacillati</taxon>
        <taxon>Bacillota</taxon>
        <taxon>Clostridia</taxon>
        <taxon>Peptostreptococcales</taxon>
        <taxon>Peptostreptococcaceae</taxon>
        <taxon>Romboutsia</taxon>
    </lineage>
</organism>
<feature type="domain" description="Lipoyl-binding" evidence="9">
    <location>
        <begin position="72"/>
        <end position="148"/>
    </location>
</feature>
<keyword evidence="11" id="KW-1185">Reference proteome</keyword>
<dbReference type="SUPFAM" id="SSF51230">
    <property type="entry name" value="Single hybrid motif"/>
    <property type="match status" value="1"/>
</dbReference>
<dbReference type="CDD" id="cd06850">
    <property type="entry name" value="biotinyl_domain"/>
    <property type="match status" value="1"/>
</dbReference>
<evidence type="ECO:0000313" key="11">
    <source>
        <dbReference type="Proteomes" id="UP000215694"/>
    </source>
</evidence>
<keyword evidence="4 8" id="KW-0276">Fatty acid metabolism</keyword>
<dbReference type="PROSITE" id="PS00188">
    <property type="entry name" value="BIOTIN"/>
    <property type="match status" value="1"/>
</dbReference>
<dbReference type="GO" id="GO:0009317">
    <property type="term" value="C:acetyl-CoA carboxylase complex"/>
    <property type="evidence" value="ECO:0007669"/>
    <property type="project" value="InterPro"/>
</dbReference>
<evidence type="ECO:0000259" key="9">
    <source>
        <dbReference type="PROSITE" id="PS50968"/>
    </source>
</evidence>
<sequence>MKTNEIKDLLKFIDSTNLTSVKLDLEGIKLEVSKTNSQVEYKYAEKSEATDFNYQEEISAEREVEVHDDEKTSFVVAPLIGTFYASPSPQDENFVKIGDIVEIGDTLCILEAMKLMNEITSEVRGEVIDILVKNEDLVEYDQPLFKIKSF</sequence>
<dbReference type="Proteomes" id="UP000215694">
    <property type="component" value="Unassembled WGS sequence"/>
</dbReference>
<keyword evidence="7 8" id="KW-0092">Biotin</keyword>
<dbReference type="Pfam" id="PF00364">
    <property type="entry name" value="Biotin_lipoyl"/>
    <property type="match status" value="1"/>
</dbReference>
<dbReference type="Gene3D" id="2.40.50.100">
    <property type="match status" value="1"/>
</dbReference>
<comment type="function">
    <text evidence="8">This protein is a component of the acetyl coenzyme A carboxylase complex; first, biotin carboxylase catalyzes the carboxylation of the carrier protein and then the transcarboxylase transfers the carboxyl group to form malonyl-CoA.</text>
</comment>
<dbReference type="OrthoDB" id="9811735at2"/>
<evidence type="ECO:0000256" key="7">
    <source>
        <dbReference type="ARBA" id="ARBA00023267"/>
    </source>
</evidence>
<dbReference type="InterPro" id="IPR001249">
    <property type="entry name" value="AcCoA_biotinCC"/>
</dbReference>
<dbReference type="NCBIfam" id="TIGR00531">
    <property type="entry name" value="BCCP"/>
    <property type="match status" value="1"/>
</dbReference>
<keyword evidence="3 8" id="KW-0444">Lipid biosynthesis</keyword>
<evidence type="ECO:0000256" key="5">
    <source>
        <dbReference type="ARBA" id="ARBA00023098"/>
    </source>
</evidence>
<dbReference type="EMBL" id="NOJY02000007">
    <property type="protein sequence ID" value="RDY28335.1"/>
    <property type="molecule type" value="Genomic_DNA"/>
</dbReference>